<accession>A0A031G232</accession>
<feature type="transmembrane region" description="Helical" evidence="1">
    <location>
        <begin position="21"/>
        <end position="44"/>
    </location>
</feature>
<name>A0A031G232_9MICO</name>
<dbReference type="PATRIC" id="fig|273677.3.peg.580"/>
<keyword evidence="1" id="KW-0812">Transmembrane</keyword>
<dbReference type="Proteomes" id="UP000024001">
    <property type="component" value="Unassembled WGS sequence"/>
</dbReference>
<evidence type="ECO:0000313" key="3">
    <source>
        <dbReference type="Proteomes" id="UP000024001"/>
    </source>
</evidence>
<reference evidence="2 3" key="1">
    <citation type="submission" date="2014-03" db="EMBL/GenBank/DDBJ databases">
        <title>Draft Genome Sequences of 13 Willow Endophytes.</title>
        <authorList>
            <person name="Gan H.Y."/>
            <person name="Gan H.M."/>
            <person name="Savka M.A."/>
            <person name="Hudson A.O."/>
        </authorList>
    </citation>
    <scope>NUCLEOTIDE SEQUENCE [LARGE SCALE GENOMIC DNA]</scope>
    <source>
        <strain evidence="2 3">RIT293</strain>
    </source>
</reference>
<evidence type="ECO:0000256" key="1">
    <source>
        <dbReference type="SAM" id="Phobius"/>
    </source>
</evidence>
<comment type="caution">
    <text evidence="2">The sequence shown here is derived from an EMBL/GenBank/DDBJ whole genome shotgun (WGS) entry which is preliminary data.</text>
</comment>
<dbReference type="KEGG" id="moo:BWL13_01627"/>
<organism evidence="2 3">
    <name type="scientific">Microbacterium oleivorans</name>
    <dbReference type="NCBI Taxonomy" id="273677"/>
    <lineage>
        <taxon>Bacteria</taxon>
        <taxon>Bacillati</taxon>
        <taxon>Actinomycetota</taxon>
        <taxon>Actinomycetes</taxon>
        <taxon>Micrococcales</taxon>
        <taxon>Microbacteriaceae</taxon>
        <taxon>Microbacterium</taxon>
    </lineage>
</organism>
<dbReference type="OrthoDB" id="5118919at2"/>
<keyword evidence="1" id="KW-1133">Transmembrane helix</keyword>
<dbReference type="EMBL" id="JFYO01000001">
    <property type="protein sequence ID" value="EZP29960.1"/>
    <property type="molecule type" value="Genomic_DNA"/>
</dbReference>
<proteinExistence type="predicted"/>
<keyword evidence="3" id="KW-1185">Reference proteome</keyword>
<evidence type="ECO:0000313" key="2">
    <source>
        <dbReference type="EMBL" id="EZP29960.1"/>
    </source>
</evidence>
<keyword evidence="1" id="KW-0472">Membrane</keyword>
<dbReference type="AlphaFoldDB" id="A0A031G232"/>
<sequence length="155" mass="16356">MRRRRASTEQLMDDERGSAALEFIVGGVVLLVPIVYLIVTLGIIQSHALGVESASRHVARAVASAESVEDADARAATVLDSLVREYDIDEESLDVDVSCVGQAKACPAAGATVRVTVASSVPLPLVPPVLGLDEAARVGVESSSVQKVSRYWRDG</sequence>
<gene>
    <name evidence="2" type="ORF">BW34_00593</name>
</gene>
<protein>
    <submittedName>
        <fullName evidence="2">TadE family protein</fullName>
    </submittedName>
</protein>
<dbReference type="eggNOG" id="ENOG503343S">
    <property type="taxonomic scope" value="Bacteria"/>
</dbReference>